<evidence type="ECO:0000256" key="6">
    <source>
        <dbReference type="ARBA" id="ARBA00037937"/>
    </source>
</evidence>
<keyword evidence="3 7" id="KW-1133">Transmembrane helix</keyword>
<dbReference type="RefSeq" id="WP_050083270.1">
    <property type="nucleotide sequence ID" value="NZ_CABHYD010000203.1"/>
</dbReference>
<keyword evidence="10" id="KW-1185">Reference proteome</keyword>
<dbReference type="PANTHER" id="PTHR38766:SF1">
    <property type="entry name" value="FLAGELLAR PROTEIN FLIO"/>
    <property type="match status" value="1"/>
</dbReference>
<keyword evidence="2 7" id="KW-0812">Transmembrane</keyword>
<comment type="subcellular location">
    <subcellularLocation>
        <location evidence="7">Cell membrane</location>
    </subcellularLocation>
    <subcellularLocation>
        <location evidence="7">Bacterial flagellum basal body</location>
    </subcellularLocation>
</comment>
<dbReference type="InterPro" id="IPR022781">
    <property type="entry name" value="Flagellar_biosynth_FliO"/>
</dbReference>
<evidence type="ECO:0000256" key="7">
    <source>
        <dbReference type="RuleBase" id="RU362064"/>
    </source>
</evidence>
<evidence type="ECO:0000313" key="9">
    <source>
        <dbReference type="EMBL" id="NIL28401.1"/>
    </source>
</evidence>
<reference evidence="9" key="2">
    <citation type="submission" date="2020-03" db="EMBL/GenBank/DDBJ databases">
        <authorList>
            <person name="Kislichkina A."/>
            <person name="Dentovskaya S."/>
            <person name="Shaikhutdinov R."/>
            <person name="Ivanov S."/>
            <person name="Sizova A."/>
            <person name="Solomentsev V."/>
            <person name="Bogun A."/>
        </authorList>
    </citation>
    <scope>NUCLEOTIDE SEQUENCE</scope>
    <source>
        <strain evidence="9">SCPM-O-B-8025</strain>
    </source>
</reference>
<evidence type="ECO:0000256" key="4">
    <source>
        <dbReference type="ARBA" id="ARBA00023136"/>
    </source>
</evidence>
<keyword evidence="4 7" id="KW-0472">Membrane</keyword>
<dbReference type="Proteomes" id="UP000698240">
    <property type="component" value="Unassembled WGS sequence"/>
</dbReference>
<evidence type="ECO:0000256" key="2">
    <source>
        <dbReference type="ARBA" id="ARBA00022692"/>
    </source>
</evidence>
<dbReference type="GO" id="GO:0005886">
    <property type="term" value="C:plasma membrane"/>
    <property type="evidence" value="ECO:0007669"/>
    <property type="project" value="UniProtKB-SubCell"/>
</dbReference>
<keyword evidence="5 7" id="KW-0975">Bacterial flagellum</keyword>
<evidence type="ECO:0000313" key="8">
    <source>
        <dbReference type="EMBL" id="AVX36890.1"/>
    </source>
</evidence>
<feature type="transmembrane region" description="Helical" evidence="7">
    <location>
        <begin position="24"/>
        <end position="46"/>
    </location>
</feature>
<evidence type="ECO:0000313" key="10">
    <source>
        <dbReference type="Proteomes" id="UP000240908"/>
    </source>
</evidence>
<dbReference type="Pfam" id="PF04347">
    <property type="entry name" value="FliO"/>
    <property type="match status" value="1"/>
</dbReference>
<reference evidence="10" key="1">
    <citation type="journal article" date="2018" name="Genome Announc.">
        <title>First complete genome sequence of Yersinia massiliensis.</title>
        <authorList>
            <person name="Thomas M.C."/>
            <person name="Arling V."/>
            <person name="Goji N."/>
            <person name="Janzen T.W."/>
            <person name="Duceppe M.-O."/>
            <person name="Mathews A."/>
            <person name="Carrillo C."/>
            <person name="Amoako K."/>
        </authorList>
    </citation>
    <scope>NUCLEOTIDE SEQUENCE [LARGE SCALE GENOMIC DNA]</scope>
    <source>
        <strain evidence="10">GTA</strain>
    </source>
</reference>
<gene>
    <name evidence="9" type="primary">fliO</name>
    <name evidence="8" type="ORF">DA391_03970</name>
    <name evidence="9" type="ORF">HB980_17855</name>
</gene>
<dbReference type="GO" id="GO:0009425">
    <property type="term" value="C:bacterial-type flagellum basal body"/>
    <property type="evidence" value="ECO:0007669"/>
    <property type="project" value="UniProtKB-SubCell"/>
</dbReference>
<proteinExistence type="inferred from homology"/>
<organism evidence="9 11">
    <name type="scientific">Yersinia massiliensis</name>
    <dbReference type="NCBI Taxonomy" id="419257"/>
    <lineage>
        <taxon>Bacteria</taxon>
        <taxon>Pseudomonadati</taxon>
        <taxon>Pseudomonadota</taxon>
        <taxon>Gammaproteobacteria</taxon>
        <taxon>Enterobacterales</taxon>
        <taxon>Yersiniaceae</taxon>
        <taxon>Yersinia</taxon>
    </lineage>
</organism>
<dbReference type="AlphaFoldDB" id="A0A2R4NL79"/>
<evidence type="ECO:0000256" key="5">
    <source>
        <dbReference type="ARBA" id="ARBA00023143"/>
    </source>
</evidence>
<dbReference type="NCBIfam" id="TIGR03500">
    <property type="entry name" value="FliO_TIGR"/>
    <property type="match status" value="1"/>
</dbReference>
<keyword evidence="9" id="KW-0966">Cell projection</keyword>
<keyword evidence="1 7" id="KW-1003">Cell membrane</keyword>
<dbReference type="GO" id="GO:0044781">
    <property type="term" value="P:bacterial-type flagellum organization"/>
    <property type="evidence" value="ECO:0007669"/>
    <property type="project" value="UniProtKB-UniRule"/>
</dbReference>
<evidence type="ECO:0000256" key="3">
    <source>
        <dbReference type="ARBA" id="ARBA00022989"/>
    </source>
</evidence>
<keyword evidence="9" id="KW-0282">Flagellum</keyword>
<evidence type="ECO:0000313" key="11">
    <source>
        <dbReference type="Proteomes" id="UP000698240"/>
    </source>
</evidence>
<keyword evidence="9" id="KW-0969">Cilium</keyword>
<dbReference type="Proteomes" id="UP000240908">
    <property type="component" value="Chromosome"/>
</dbReference>
<name>A0A2R4NL79_9GAMM</name>
<accession>A0A2R4NL79</accession>
<dbReference type="EMBL" id="CP028487">
    <property type="protein sequence ID" value="AVX36890.1"/>
    <property type="molecule type" value="Genomic_DNA"/>
</dbReference>
<sequence>MNTPLQLTTETTAPASAAFSSASLLTQVGGGLVIVLMIFVVAALLFKRFQLFSGRLQGDTIISIKRNLPLGPKGRLVVVEFNQQWLLLGVSAENISCLSSIDKPEENTATPVTFQKMLTDVATKKLRGDG</sequence>
<dbReference type="KEGG" id="yma:DA391_03970"/>
<comment type="similarity">
    <text evidence="6 7">Belongs to the FliO/MopB family.</text>
</comment>
<evidence type="ECO:0000256" key="1">
    <source>
        <dbReference type="ARBA" id="ARBA00022475"/>
    </source>
</evidence>
<dbReference type="PANTHER" id="PTHR38766">
    <property type="entry name" value="FLAGELLAR PROTEIN FLIO"/>
    <property type="match status" value="1"/>
</dbReference>
<dbReference type="EMBL" id="JAASAN010000009">
    <property type="protein sequence ID" value="NIL28401.1"/>
    <property type="molecule type" value="Genomic_DNA"/>
</dbReference>
<protein>
    <recommendedName>
        <fullName evidence="7">Flagellar protein</fullName>
    </recommendedName>
</protein>
<dbReference type="InterPro" id="IPR052205">
    <property type="entry name" value="FliO/MopB"/>
</dbReference>